<dbReference type="GO" id="GO:0005737">
    <property type="term" value="C:cytoplasm"/>
    <property type="evidence" value="ECO:0007669"/>
    <property type="project" value="TreeGrafter"/>
</dbReference>
<dbReference type="SUPFAM" id="SSF55961">
    <property type="entry name" value="Bet v1-like"/>
    <property type="match status" value="1"/>
</dbReference>
<evidence type="ECO:0000313" key="7">
    <source>
        <dbReference type="Proteomes" id="UP000027138"/>
    </source>
</evidence>
<dbReference type="PRINTS" id="PR00634">
    <property type="entry name" value="BETALLERGEN"/>
</dbReference>
<reference evidence="5" key="1">
    <citation type="journal article" date="2010" name="BMC Biotechnol.">
        <title>Yeast functional screen to identify genetic determinants capable of conferring abiotic stress tolerance in Jatropha curcas.</title>
        <authorList>
            <person name="Eswaran N."/>
            <person name="Parameswaran S."/>
            <person name="Sathram B."/>
            <person name="Anantharaman B."/>
            <person name="Kumar G R.K."/>
            <person name="Tangirala S.J."/>
        </authorList>
    </citation>
    <scope>NUCLEOTIDE SEQUENCE</scope>
</reference>
<dbReference type="GO" id="GO:0005634">
    <property type="term" value="C:nucleus"/>
    <property type="evidence" value="ECO:0007669"/>
    <property type="project" value="TreeGrafter"/>
</dbReference>
<accession>D2D960</accession>
<protein>
    <submittedName>
        <fullName evidence="5">Major allergen Pru ar 1-like protein</fullName>
    </submittedName>
</protein>
<dbReference type="Pfam" id="PF00407">
    <property type="entry name" value="Bet_v_1"/>
    <property type="match status" value="1"/>
</dbReference>
<dbReference type="OrthoDB" id="829960at2759"/>
<sequence>MGVVTYEGQVACSIPPAKMFKVFILDSETLLPKVLPQAIKSIVHLEGNGGPGTLRQINFSKGSPLTYVKETVDAIDKENFIFEYSVVEGDPALMNNAIEKIAYQIKFEPSPDGGSICRRSSKSYTVDGIEVNEEEIKAGQATAMELFAGIFKTFEAYALANSDA</sequence>
<dbReference type="Proteomes" id="UP000027138">
    <property type="component" value="Unassembled WGS sequence"/>
</dbReference>
<keyword evidence="3" id="KW-0568">Pathogenesis-related protein</keyword>
<gene>
    <name evidence="6" type="ORF">JCGZ_18949</name>
</gene>
<dbReference type="KEGG" id="jcu:105643492"/>
<dbReference type="InterPro" id="IPR024949">
    <property type="entry name" value="Bet_v_I_allergen"/>
</dbReference>
<organism evidence="5">
    <name type="scientific">Jatropha curcas</name>
    <name type="common">Barbados nut</name>
    <dbReference type="NCBI Taxonomy" id="180498"/>
    <lineage>
        <taxon>Eukaryota</taxon>
        <taxon>Viridiplantae</taxon>
        <taxon>Streptophyta</taxon>
        <taxon>Embryophyta</taxon>
        <taxon>Tracheophyta</taxon>
        <taxon>Spermatophyta</taxon>
        <taxon>Magnoliopsida</taxon>
        <taxon>eudicotyledons</taxon>
        <taxon>Gunneridae</taxon>
        <taxon>Pentapetalae</taxon>
        <taxon>rosids</taxon>
        <taxon>fabids</taxon>
        <taxon>Malpighiales</taxon>
        <taxon>Euphorbiaceae</taxon>
        <taxon>Crotonoideae</taxon>
        <taxon>Jatropheae</taxon>
        <taxon>Jatropha</taxon>
    </lineage>
</organism>
<keyword evidence="2" id="KW-0611">Plant defense</keyword>
<evidence type="ECO:0000256" key="3">
    <source>
        <dbReference type="ARBA" id="ARBA00023265"/>
    </source>
</evidence>
<name>D2D960_JATCU</name>
<proteinExistence type="evidence at transcript level"/>
<dbReference type="PANTHER" id="PTHR31213">
    <property type="entry name" value="OS08G0374000 PROTEIN-RELATED"/>
    <property type="match status" value="1"/>
</dbReference>
<dbReference type="PANTHER" id="PTHR31213:SF81">
    <property type="entry name" value="BET V I_MAJOR LATEX PROTEIN DOMAIN-CONTAINING PROTEIN"/>
    <property type="match status" value="1"/>
</dbReference>
<dbReference type="GO" id="GO:0010427">
    <property type="term" value="F:abscisic acid binding"/>
    <property type="evidence" value="ECO:0007669"/>
    <property type="project" value="InterPro"/>
</dbReference>
<evidence type="ECO:0000313" key="5">
    <source>
        <dbReference type="EMBL" id="ACS96444.1"/>
    </source>
</evidence>
<dbReference type="InterPro" id="IPR023393">
    <property type="entry name" value="START-like_dom_sf"/>
</dbReference>
<dbReference type="EMBL" id="FJ489607">
    <property type="protein sequence ID" value="ACS96444.1"/>
    <property type="molecule type" value="mRNA"/>
</dbReference>
<dbReference type="FunFam" id="3.30.530.20:FF:000007">
    <property type="entry name" value="Major pollen allergen Bet v 1-A"/>
    <property type="match status" value="1"/>
</dbReference>
<dbReference type="AlphaFoldDB" id="D2D960"/>
<comment type="similarity">
    <text evidence="1">Belongs to the BetVI family.</text>
</comment>
<dbReference type="InterPro" id="IPR050279">
    <property type="entry name" value="Plant_def-hormone_signal"/>
</dbReference>
<dbReference type="GO" id="GO:0004864">
    <property type="term" value="F:protein phosphatase inhibitor activity"/>
    <property type="evidence" value="ECO:0007669"/>
    <property type="project" value="InterPro"/>
</dbReference>
<evidence type="ECO:0000313" key="6">
    <source>
        <dbReference type="EMBL" id="KDP27869.1"/>
    </source>
</evidence>
<dbReference type="GO" id="GO:0006952">
    <property type="term" value="P:defense response"/>
    <property type="evidence" value="ECO:0007669"/>
    <property type="project" value="UniProtKB-KW"/>
</dbReference>
<dbReference type="Gene3D" id="3.30.530.20">
    <property type="match status" value="1"/>
</dbReference>
<dbReference type="EMBL" id="KK914794">
    <property type="protein sequence ID" value="KDP27869.1"/>
    <property type="molecule type" value="Genomic_DNA"/>
</dbReference>
<keyword evidence="7" id="KW-1185">Reference proteome</keyword>
<dbReference type="STRING" id="180498.D2D960"/>
<dbReference type="CDD" id="cd07816">
    <property type="entry name" value="Bet_v1-like"/>
    <property type="match status" value="1"/>
</dbReference>
<evidence type="ECO:0000256" key="2">
    <source>
        <dbReference type="ARBA" id="ARBA00022821"/>
    </source>
</evidence>
<evidence type="ECO:0000256" key="1">
    <source>
        <dbReference type="ARBA" id="ARBA00009744"/>
    </source>
</evidence>
<reference evidence="6 7" key="2">
    <citation type="journal article" date="2014" name="PLoS ONE">
        <title>Global Analysis of Gene Expression Profiles in Physic Nut (Jatropha curcas L.) Seedlings Exposed to Salt Stress.</title>
        <authorList>
            <person name="Zhang L."/>
            <person name="Zhang C."/>
            <person name="Wu P."/>
            <person name="Chen Y."/>
            <person name="Li M."/>
            <person name="Jiang H."/>
            <person name="Wu G."/>
        </authorList>
    </citation>
    <scope>NUCLEOTIDE SEQUENCE [LARGE SCALE GENOMIC DNA]</scope>
    <source>
        <strain evidence="7">cv. GZQX0401</strain>
        <tissue evidence="6">Young leaves</tissue>
    </source>
</reference>
<dbReference type="InterPro" id="IPR000916">
    <property type="entry name" value="Bet_v_I/MLP"/>
</dbReference>
<feature type="domain" description="Bet v I/Major latex protein" evidence="4">
    <location>
        <begin position="1"/>
        <end position="158"/>
    </location>
</feature>
<evidence type="ECO:0000259" key="4">
    <source>
        <dbReference type="Pfam" id="PF00407"/>
    </source>
</evidence>
<dbReference type="GO" id="GO:0009738">
    <property type="term" value="P:abscisic acid-activated signaling pathway"/>
    <property type="evidence" value="ECO:0007669"/>
    <property type="project" value="InterPro"/>
</dbReference>
<dbReference type="GO" id="GO:0038023">
    <property type="term" value="F:signaling receptor activity"/>
    <property type="evidence" value="ECO:0007669"/>
    <property type="project" value="InterPro"/>
</dbReference>